<keyword evidence="2 5" id="KW-0889">Transcription antitermination</keyword>
<evidence type="ECO:0000256" key="3">
    <source>
        <dbReference type="ARBA" id="ARBA00023015"/>
    </source>
</evidence>
<name>A0A399R733_9PROT</name>
<dbReference type="Gene3D" id="2.30.30.30">
    <property type="match status" value="1"/>
</dbReference>
<dbReference type="SMART" id="SM00738">
    <property type="entry name" value="NGN"/>
    <property type="match status" value="1"/>
</dbReference>
<comment type="function">
    <text evidence="5 7">Participates in transcription elongation, termination and antitermination.</text>
</comment>
<dbReference type="OrthoDB" id="9809075at2"/>
<dbReference type="EMBL" id="QWGB01000002">
    <property type="protein sequence ID" value="RIJ26301.1"/>
    <property type="molecule type" value="Genomic_DNA"/>
</dbReference>
<dbReference type="InterPro" id="IPR008991">
    <property type="entry name" value="Translation_prot_SH3-like_sf"/>
</dbReference>
<evidence type="ECO:0000256" key="6">
    <source>
        <dbReference type="NCBIfam" id="TIGR00922"/>
    </source>
</evidence>
<dbReference type="RefSeq" id="WP_119377899.1">
    <property type="nucleotide sequence ID" value="NZ_QWGB01000002.1"/>
</dbReference>
<protein>
    <recommendedName>
        <fullName evidence="5 6">Transcription termination/antitermination protein NusG</fullName>
    </recommendedName>
</protein>
<evidence type="ECO:0000256" key="5">
    <source>
        <dbReference type="HAMAP-Rule" id="MF_00948"/>
    </source>
</evidence>
<comment type="caution">
    <text evidence="10">The sequence shown here is derived from an EMBL/GenBank/DDBJ whole genome shotgun (WGS) entry which is preliminary data.</text>
</comment>
<dbReference type="NCBIfam" id="TIGR00922">
    <property type="entry name" value="nusG"/>
    <property type="match status" value="1"/>
</dbReference>
<dbReference type="Gene3D" id="3.30.70.940">
    <property type="entry name" value="NusG, N-terminal domain"/>
    <property type="match status" value="1"/>
</dbReference>
<dbReference type="HAMAP" id="MF_00948">
    <property type="entry name" value="NusG"/>
    <property type="match status" value="1"/>
</dbReference>
<dbReference type="Proteomes" id="UP000265431">
    <property type="component" value="Unassembled WGS sequence"/>
</dbReference>
<dbReference type="PROSITE" id="PS01014">
    <property type="entry name" value="NUSG"/>
    <property type="match status" value="1"/>
</dbReference>
<dbReference type="FunFam" id="2.30.30.30:FF:000002">
    <property type="entry name" value="Transcription termination/antitermination factor NusG"/>
    <property type="match status" value="1"/>
</dbReference>
<dbReference type="GO" id="GO:0006353">
    <property type="term" value="P:DNA-templated transcription termination"/>
    <property type="evidence" value="ECO:0007669"/>
    <property type="project" value="UniProtKB-UniRule"/>
</dbReference>
<dbReference type="GO" id="GO:0032784">
    <property type="term" value="P:regulation of DNA-templated transcription elongation"/>
    <property type="evidence" value="ECO:0007669"/>
    <property type="project" value="InterPro"/>
</dbReference>
<dbReference type="CDD" id="cd09891">
    <property type="entry name" value="NGN_Bact_1"/>
    <property type="match status" value="1"/>
</dbReference>
<proteinExistence type="inferred from homology"/>
<dbReference type="PANTHER" id="PTHR30265:SF2">
    <property type="entry name" value="TRANSCRIPTION TERMINATION_ANTITERMINATION PROTEIN NUSG"/>
    <property type="match status" value="1"/>
</dbReference>
<dbReference type="GO" id="GO:0005829">
    <property type="term" value="C:cytosol"/>
    <property type="evidence" value="ECO:0007669"/>
    <property type="project" value="UniProtKB-ARBA"/>
</dbReference>
<dbReference type="AlphaFoldDB" id="A0A399R733"/>
<dbReference type="InterPro" id="IPR006645">
    <property type="entry name" value="NGN-like_dom"/>
</dbReference>
<keyword evidence="4 5" id="KW-0804">Transcription</keyword>
<feature type="domain" description="KOW" evidence="9">
    <location>
        <begin position="126"/>
        <end position="153"/>
    </location>
</feature>
<evidence type="ECO:0000313" key="10">
    <source>
        <dbReference type="EMBL" id="RIJ26301.1"/>
    </source>
</evidence>
<dbReference type="PRINTS" id="PR00338">
    <property type="entry name" value="NUSGTNSCPFCT"/>
</dbReference>
<dbReference type="InterPro" id="IPR047050">
    <property type="entry name" value="NGN"/>
</dbReference>
<dbReference type="SMART" id="SM00739">
    <property type="entry name" value="KOW"/>
    <property type="match status" value="1"/>
</dbReference>
<sequence>MAEAKWYIVHAYSNFEKKVAQTIRDQANLKNLSELIEEIEVPTEEVVEVVRGKKKTVEKRYFPGYVLLKANLTDDVYHLVRDTPKVSGFLGAEGGKRPLPVPQREVDRILGTADEPAAERPRPQISFEIGEQVRVNEGAFQGFEGGVEEVDEAAGRLKVSVSIFGRATPVDLEYSQVDKIN</sequence>
<evidence type="ECO:0000256" key="7">
    <source>
        <dbReference type="RuleBase" id="RU000538"/>
    </source>
</evidence>
<dbReference type="Pfam" id="PF02357">
    <property type="entry name" value="NusG"/>
    <property type="match status" value="1"/>
</dbReference>
<comment type="similarity">
    <text evidence="5 7">Belongs to the NusG family.</text>
</comment>
<accession>A0A399R733</accession>
<feature type="domain" description="NusG-like N-terminal" evidence="8">
    <location>
        <begin position="3"/>
        <end position="113"/>
    </location>
</feature>
<dbReference type="CDD" id="cd06091">
    <property type="entry name" value="KOW_NusG"/>
    <property type="match status" value="1"/>
</dbReference>
<evidence type="ECO:0000259" key="9">
    <source>
        <dbReference type="SMART" id="SM00739"/>
    </source>
</evidence>
<dbReference type="GO" id="GO:0031564">
    <property type="term" value="P:transcription antitermination"/>
    <property type="evidence" value="ECO:0007669"/>
    <property type="project" value="UniProtKB-UniRule"/>
</dbReference>
<keyword evidence="11" id="KW-1185">Reference proteome</keyword>
<dbReference type="PANTHER" id="PTHR30265">
    <property type="entry name" value="RHO-INTERACTING TRANSCRIPTION TERMINATION FACTOR NUSG"/>
    <property type="match status" value="1"/>
</dbReference>
<dbReference type="InterPro" id="IPR015869">
    <property type="entry name" value="Transcrpt_antiterm_NusG_bac_CS"/>
</dbReference>
<reference evidence="10 11" key="1">
    <citation type="submission" date="2018-08" db="EMBL/GenBank/DDBJ databases">
        <title>Henriciella mobilis sp. nov., isolated from seawater.</title>
        <authorList>
            <person name="Cheng H."/>
            <person name="Wu Y.-H."/>
            <person name="Xu X.-W."/>
            <person name="Guo L.-L."/>
        </authorList>
    </citation>
    <scope>NUCLEOTIDE SEQUENCE [LARGE SCALE GENOMIC DNA]</scope>
    <source>
        <strain evidence="10 11">CCUG66934</strain>
    </source>
</reference>
<dbReference type="InterPro" id="IPR001062">
    <property type="entry name" value="Transcrpt_antiterm_NusG"/>
</dbReference>
<dbReference type="SUPFAM" id="SSF50104">
    <property type="entry name" value="Translation proteins SH3-like domain"/>
    <property type="match status" value="1"/>
</dbReference>
<gene>
    <name evidence="5 10" type="primary">nusG</name>
    <name evidence="10" type="ORF">D1224_00020</name>
</gene>
<dbReference type="InterPro" id="IPR014722">
    <property type="entry name" value="Rib_uL2_dom2"/>
</dbReference>
<dbReference type="SUPFAM" id="SSF82679">
    <property type="entry name" value="N-utilization substance G protein NusG, N-terminal domain"/>
    <property type="match status" value="1"/>
</dbReference>
<evidence type="ECO:0000259" key="8">
    <source>
        <dbReference type="SMART" id="SM00738"/>
    </source>
</evidence>
<dbReference type="GO" id="GO:0006354">
    <property type="term" value="P:DNA-templated transcription elongation"/>
    <property type="evidence" value="ECO:0007669"/>
    <property type="project" value="UniProtKB-UniRule"/>
</dbReference>
<organism evidence="10 11">
    <name type="scientific">Henriciella barbarensis</name>
    <dbReference type="NCBI Taxonomy" id="86342"/>
    <lineage>
        <taxon>Bacteria</taxon>
        <taxon>Pseudomonadati</taxon>
        <taxon>Pseudomonadota</taxon>
        <taxon>Alphaproteobacteria</taxon>
        <taxon>Hyphomonadales</taxon>
        <taxon>Hyphomonadaceae</taxon>
        <taxon>Henriciella</taxon>
    </lineage>
</organism>
<dbReference type="InterPro" id="IPR043425">
    <property type="entry name" value="NusG-like"/>
</dbReference>
<evidence type="ECO:0000256" key="4">
    <source>
        <dbReference type="ARBA" id="ARBA00023163"/>
    </source>
</evidence>
<keyword evidence="1 5" id="KW-0806">Transcription termination</keyword>
<dbReference type="InterPro" id="IPR005824">
    <property type="entry name" value="KOW"/>
</dbReference>
<evidence type="ECO:0000313" key="11">
    <source>
        <dbReference type="Proteomes" id="UP000265431"/>
    </source>
</evidence>
<keyword evidence="3 5" id="KW-0805">Transcription regulation</keyword>
<dbReference type="InterPro" id="IPR036735">
    <property type="entry name" value="NGN_dom_sf"/>
</dbReference>
<evidence type="ECO:0000256" key="1">
    <source>
        <dbReference type="ARBA" id="ARBA00022472"/>
    </source>
</evidence>
<evidence type="ECO:0000256" key="2">
    <source>
        <dbReference type="ARBA" id="ARBA00022814"/>
    </source>
</evidence>